<dbReference type="EMBL" id="BMLN01000006">
    <property type="protein sequence ID" value="GGO01918.1"/>
    <property type="molecule type" value="Genomic_DNA"/>
</dbReference>
<dbReference type="PROSITE" id="PS00383">
    <property type="entry name" value="TYR_PHOSPHATASE_1"/>
    <property type="match status" value="1"/>
</dbReference>
<dbReference type="RefSeq" id="WP_018976283.1">
    <property type="nucleotide sequence ID" value="NZ_BMLN01000006.1"/>
</dbReference>
<proteinExistence type="predicted"/>
<keyword evidence="3" id="KW-1185">Reference proteome</keyword>
<accession>A0ABQ2L6N0</accession>
<dbReference type="PANTHER" id="PTHR47216">
    <property type="match status" value="1"/>
</dbReference>
<dbReference type="Gene3D" id="3.90.190.10">
    <property type="entry name" value="Protein tyrosine phosphatase superfamily"/>
    <property type="match status" value="1"/>
</dbReference>
<dbReference type="InterPro" id="IPR000340">
    <property type="entry name" value="Dual-sp_phosphatase_cat-dom"/>
</dbReference>
<comment type="caution">
    <text evidence="2">The sequence shown here is derived from an EMBL/GenBank/DDBJ whole genome shotgun (WGS) entry which is preliminary data.</text>
</comment>
<dbReference type="Pfam" id="PF00782">
    <property type="entry name" value="DSPc"/>
    <property type="match status" value="1"/>
</dbReference>
<dbReference type="SUPFAM" id="SSF52799">
    <property type="entry name" value="(Phosphotyrosine protein) phosphatases II"/>
    <property type="match status" value="1"/>
</dbReference>
<evidence type="ECO:0000313" key="2">
    <source>
        <dbReference type="EMBL" id="GGO01918.1"/>
    </source>
</evidence>
<dbReference type="InterPro" id="IPR000387">
    <property type="entry name" value="Tyr_Pase_dom"/>
</dbReference>
<feature type="domain" description="Tyrosine specific protein phosphatases" evidence="1">
    <location>
        <begin position="69"/>
        <end position="138"/>
    </location>
</feature>
<dbReference type="PANTHER" id="PTHR47216:SF4">
    <property type="entry name" value="OS01G0859400 PROTEIN"/>
    <property type="match status" value="1"/>
</dbReference>
<organism evidence="2 3">
    <name type="scientific">Saccharibacillus kuerlensis</name>
    <dbReference type="NCBI Taxonomy" id="459527"/>
    <lineage>
        <taxon>Bacteria</taxon>
        <taxon>Bacillati</taxon>
        <taxon>Bacillota</taxon>
        <taxon>Bacilli</taxon>
        <taxon>Bacillales</taxon>
        <taxon>Paenibacillaceae</taxon>
        <taxon>Saccharibacillus</taxon>
    </lineage>
</organism>
<dbReference type="InterPro" id="IPR029021">
    <property type="entry name" value="Prot-tyrosine_phosphatase-like"/>
</dbReference>
<protein>
    <recommendedName>
        <fullName evidence="1">Tyrosine specific protein phosphatases domain-containing protein</fullName>
    </recommendedName>
</protein>
<dbReference type="PROSITE" id="PS50056">
    <property type="entry name" value="TYR_PHOSPHATASE_2"/>
    <property type="match status" value="1"/>
</dbReference>
<dbReference type="Proteomes" id="UP000606653">
    <property type="component" value="Unassembled WGS sequence"/>
</dbReference>
<evidence type="ECO:0000259" key="1">
    <source>
        <dbReference type="PROSITE" id="PS50056"/>
    </source>
</evidence>
<sequence>MTKTYQALVDGQIYLGGADDVEQMINEANCEVIVDLREEATGIAYQSPDRQVQWIQIALDDHARTTQEEVFKQAIDQVVDSYKQGKKVGFHCGGGKGRTGAVAIGTLLALGKADTLEESERLAKEIRPVISIKDAQREALKHIFPNA</sequence>
<name>A0ABQ2L6N0_9BACL</name>
<evidence type="ECO:0000313" key="3">
    <source>
        <dbReference type="Proteomes" id="UP000606653"/>
    </source>
</evidence>
<dbReference type="InterPro" id="IPR016130">
    <property type="entry name" value="Tyr_Pase_AS"/>
</dbReference>
<reference evidence="3" key="1">
    <citation type="journal article" date="2019" name="Int. J. Syst. Evol. Microbiol.">
        <title>The Global Catalogue of Microorganisms (GCM) 10K type strain sequencing project: providing services to taxonomists for standard genome sequencing and annotation.</title>
        <authorList>
            <consortium name="The Broad Institute Genomics Platform"/>
            <consortium name="The Broad Institute Genome Sequencing Center for Infectious Disease"/>
            <person name="Wu L."/>
            <person name="Ma J."/>
        </authorList>
    </citation>
    <scope>NUCLEOTIDE SEQUENCE [LARGE SCALE GENOMIC DNA]</scope>
    <source>
        <strain evidence="3">CGMCC 1.6964</strain>
    </source>
</reference>
<gene>
    <name evidence="2" type="ORF">GCM10010969_24700</name>
</gene>